<dbReference type="Proteomes" id="UP000027195">
    <property type="component" value="Unassembled WGS sequence"/>
</dbReference>
<dbReference type="InParanoid" id="A0A067MUY4"/>
<gene>
    <name evidence="1" type="ORF">BOTBODRAFT_31668</name>
</gene>
<organism evidence="1 2">
    <name type="scientific">Botryobasidium botryosum (strain FD-172 SS1)</name>
    <dbReference type="NCBI Taxonomy" id="930990"/>
    <lineage>
        <taxon>Eukaryota</taxon>
        <taxon>Fungi</taxon>
        <taxon>Dikarya</taxon>
        <taxon>Basidiomycota</taxon>
        <taxon>Agaricomycotina</taxon>
        <taxon>Agaricomycetes</taxon>
        <taxon>Cantharellales</taxon>
        <taxon>Botryobasidiaceae</taxon>
        <taxon>Botryobasidium</taxon>
    </lineage>
</organism>
<keyword evidence="2" id="KW-1185">Reference proteome</keyword>
<accession>A0A067MUY4</accession>
<dbReference type="OrthoDB" id="6105938at2759"/>
<name>A0A067MUY4_BOTB1</name>
<dbReference type="AlphaFoldDB" id="A0A067MUY4"/>
<dbReference type="EMBL" id="KL198032">
    <property type="protein sequence ID" value="KDQ15341.1"/>
    <property type="molecule type" value="Genomic_DNA"/>
</dbReference>
<reference evidence="2" key="1">
    <citation type="journal article" date="2014" name="Proc. Natl. Acad. Sci. U.S.A.">
        <title>Extensive sampling of basidiomycete genomes demonstrates inadequacy of the white-rot/brown-rot paradigm for wood decay fungi.</title>
        <authorList>
            <person name="Riley R."/>
            <person name="Salamov A.A."/>
            <person name="Brown D.W."/>
            <person name="Nagy L.G."/>
            <person name="Floudas D."/>
            <person name="Held B.W."/>
            <person name="Levasseur A."/>
            <person name="Lombard V."/>
            <person name="Morin E."/>
            <person name="Otillar R."/>
            <person name="Lindquist E.A."/>
            <person name="Sun H."/>
            <person name="LaButti K.M."/>
            <person name="Schmutz J."/>
            <person name="Jabbour D."/>
            <person name="Luo H."/>
            <person name="Baker S.E."/>
            <person name="Pisabarro A.G."/>
            <person name="Walton J.D."/>
            <person name="Blanchette R.A."/>
            <person name="Henrissat B."/>
            <person name="Martin F."/>
            <person name="Cullen D."/>
            <person name="Hibbett D.S."/>
            <person name="Grigoriev I.V."/>
        </authorList>
    </citation>
    <scope>NUCLEOTIDE SEQUENCE [LARGE SCALE GENOMIC DNA]</scope>
    <source>
        <strain evidence="2">FD-172 SS1</strain>
    </source>
</reference>
<evidence type="ECO:0000313" key="2">
    <source>
        <dbReference type="Proteomes" id="UP000027195"/>
    </source>
</evidence>
<dbReference type="PANTHER" id="PTHR38846:SF1">
    <property type="entry name" value="C3H1-TYPE DOMAIN-CONTAINING PROTEIN"/>
    <property type="match status" value="1"/>
</dbReference>
<protein>
    <submittedName>
        <fullName evidence="1">Uncharacterized protein</fullName>
    </submittedName>
</protein>
<dbReference type="HOGENOM" id="CLU_053382_4_1_1"/>
<sequence length="149" mass="17220">MSTFWDAFSPDFTRNSQLPFSSEFNRLATQRGWVVGSNRYRKEWSRCCGEEFTRQYGQDAHRLSGWQGLCADVGIKDIPSSITQCKKVLNTTWVNIVDLVECRESGRLPAKQYRSQNALREYTQRTGKIFPKKAAKRNKFLAALLIVIF</sequence>
<proteinExistence type="predicted"/>
<evidence type="ECO:0000313" key="1">
    <source>
        <dbReference type="EMBL" id="KDQ15341.1"/>
    </source>
</evidence>
<dbReference type="PANTHER" id="PTHR38846">
    <property type="entry name" value="C3H1-TYPE DOMAIN-CONTAINING PROTEIN"/>
    <property type="match status" value="1"/>
</dbReference>